<dbReference type="Proteomes" id="UP000603715">
    <property type="component" value="Unassembled WGS sequence"/>
</dbReference>
<dbReference type="RefSeq" id="WP_191178146.1">
    <property type="nucleotide sequence ID" value="NZ_JACXXP010000002.1"/>
</dbReference>
<reference evidence="2" key="3">
    <citation type="submission" date="2024-05" db="EMBL/GenBank/DDBJ databases">
        <title>Description of novel Chryseobacterium sp. strain C-2.</title>
        <authorList>
            <person name="Saticioglu I.B."/>
        </authorList>
    </citation>
    <scope>NUCLEOTIDE SEQUENCE</scope>
    <source>
        <strain evidence="2">C-2</strain>
    </source>
</reference>
<dbReference type="AlphaFoldDB" id="A0A9Q3UX54"/>
<sequence length="227" mass="27008">MKYLKNYFLIWWIPIICYLIPYIIYQIGTIIKKDSIVDFSLAIFYINILGNIISSIVQIKIKKWYFIFPQMGVTIFLLFSVSIYFAFSPPDFYGANKTIPKNIKFEIPIERQVMEKDLKPNDFRLASLSQPGIYNFYTNHQPKESGYFYIKAFEITSNDKLSEDRIAKKSKIIVEDLNEKIYSGEFTIYEGSWGDKYGARIELWYKPNNNRDYKVIEKNYIIEGWMR</sequence>
<gene>
    <name evidence="2" type="ORF">IEW27_02710</name>
    <name evidence="3" type="ORF">LNP80_10005</name>
</gene>
<proteinExistence type="predicted"/>
<dbReference type="Proteomes" id="UP001107960">
    <property type="component" value="Unassembled WGS sequence"/>
</dbReference>
<evidence type="ECO:0000313" key="4">
    <source>
        <dbReference type="Proteomes" id="UP000603715"/>
    </source>
</evidence>
<dbReference type="EMBL" id="JAJJML010000001">
    <property type="protein sequence ID" value="MCC9034580.1"/>
    <property type="molecule type" value="Genomic_DNA"/>
</dbReference>
<reference evidence="3" key="1">
    <citation type="submission" date="2021-11" db="EMBL/GenBank/DDBJ databases">
        <title>Description of novel Chryseobacterium species.</title>
        <authorList>
            <person name="Saticioglu I.B."/>
            <person name="Ay H."/>
            <person name="Altun S."/>
            <person name="Duman M."/>
        </authorList>
    </citation>
    <scope>NUCLEOTIDE SEQUENCE</scope>
    <source>
        <strain evidence="3">C-39</strain>
    </source>
</reference>
<evidence type="ECO:0000256" key="1">
    <source>
        <dbReference type="SAM" id="Phobius"/>
    </source>
</evidence>
<accession>A0A9Q3UX54</accession>
<evidence type="ECO:0000313" key="2">
    <source>
        <dbReference type="EMBL" id="MBD3903508.1"/>
    </source>
</evidence>
<dbReference type="EMBL" id="JACXXP010000002">
    <property type="protein sequence ID" value="MBD3903508.1"/>
    <property type="molecule type" value="Genomic_DNA"/>
</dbReference>
<feature type="transmembrane region" description="Helical" evidence="1">
    <location>
        <begin position="64"/>
        <end position="87"/>
    </location>
</feature>
<keyword evidence="1" id="KW-0472">Membrane</keyword>
<keyword evidence="1" id="KW-1133">Transmembrane helix</keyword>
<organism evidence="3 5">
    <name type="scientific">Chryseobacterium muglaense</name>
    <dbReference type="NCBI Taxonomy" id="2893752"/>
    <lineage>
        <taxon>Bacteria</taxon>
        <taxon>Pseudomonadati</taxon>
        <taxon>Bacteroidota</taxon>
        <taxon>Flavobacteriia</taxon>
        <taxon>Flavobacteriales</taxon>
        <taxon>Weeksellaceae</taxon>
        <taxon>Chryseobacterium group</taxon>
        <taxon>Chryseobacterium</taxon>
    </lineage>
</organism>
<feature type="transmembrane region" description="Helical" evidence="1">
    <location>
        <begin position="7"/>
        <end position="27"/>
    </location>
</feature>
<feature type="transmembrane region" description="Helical" evidence="1">
    <location>
        <begin position="39"/>
        <end position="57"/>
    </location>
</feature>
<reference evidence="4" key="2">
    <citation type="submission" date="2023-07" db="EMBL/GenBank/DDBJ databases">
        <title>Description of novel Chryseobacterium sp. strain C-2.</title>
        <authorList>
            <person name="Saticioglu I.B."/>
        </authorList>
    </citation>
    <scope>NUCLEOTIDE SEQUENCE [LARGE SCALE GENOMIC DNA]</scope>
    <source>
        <strain evidence="4">C-2</strain>
    </source>
</reference>
<comment type="caution">
    <text evidence="3">The sequence shown here is derived from an EMBL/GenBank/DDBJ whole genome shotgun (WGS) entry which is preliminary data.</text>
</comment>
<evidence type="ECO:0000313" key="5">
    <source>
        <dbReference type="Proteomes" id="UP001107960"/>
    </source>
</evidence>
<protein>
    <submittedName>
        <fullName evidence="3">Uncharacterized protein</fullName>
    </submittedName>
</protein>
<name>A0A9Q3UX54_9FLAO</name>
<evidence type="ECO:0000313" key="3">
    <source>
        <dbReference type="EMBL" id="MCC9034580.1"/>
    </source>
</evidence>
<keyword evidence="4" id="KW-1185">Reference proteome</keyword>
<keyword evidence="1" id="KW-0812">Transmembrane</keyword>